<dbReference type="InterPro" id="IPR001478">
    <property type="entry name" value="PDZ"/>
</dbReference>
<gene>
    <name evidence="4" type="primary">DLG5_2</name>
    <name evidence="4" type="ORF">OS493_014441</name>
</gene>
<dbReference type="SMART" id="SM00228">
    <property type="entry name" value="PDZ"/>
    <property type="match status" value="2"/>
</dbReference>
<dbReference type="Pfam" id="PF00595">
    <property type="entry name" value="PDZ"/>
    <property type="match status" value="2"/>
</dbReference>
<feature type="coiled-coil region" evidence="1">
    <location>
        <begin position="30"/>
        <end position="106"/>
    </location>
</feature>
<protein>
    <submittedName>
        <fullName evidence="4">Disks large 5</fullName>
    </submittedName>
</protein>
<accession>A0A9W9YPI5</accession>
<name>A0A9W9YPI5_9CNID</name>
<evidence type="ECO:0000313" key="5">
    <source>
        <dbReference type="Proteomes" id="UP001163046"/>
    </source>
</evidence>
<evidence type="ECO:0000313" key="4">
    <source>
        <dbReference type="EMBL" id="KAJ7361800.1"/>
    </source>
</evidence>
<dbReference type="PANTHER" id="PTHR46360:SF1">
    <property type="entry name" value="DISKS LARGE HOMOLOG 5"/>
    <property type="match status" value="1"/>
</dbReference>
<feature type="region of interest" description="Disordered" evidence="2">
    <location>
        <begin position="435"/>
        <end position="454"/>
    </location>
</feature>
<dbReference type="InterPro" id="IPR036034">
    <property type="entry name" value="PDZ_sf"/>
</dbReference>
<keyword evidence="1" id="KW-0175">Coiled coil</keyword>
<dbReference type="GO" id="GO:0005886">
    <property type="term" value="C:plasma membrane"/>
    <property type="evidence" value="ECO:0007669"/>
    <property type="project" value="TreeGrafter"/>
</dbReference>
<dbReference type="Proteomes" id="UP001163046">
    <property type="component" value="Unassembled WGS sequence"/>
</dbReference>
<keyword evidence="5" id="KW-1185">Reference proteome</keyword>
<dbReference type="SUPFAM" id="SSF50156">
    <property type="entry name" value="PDZ domain-like"/>
    <property type="match status" value="2"/>
</dbReference>
<feature type="coiled-coil region" evidence="1">
    <location>
        <begin position="186"/>
        <end position="304"/>
    </location>
</feature>
<dbReference type="Gene3D" id="6.10.250.3110">
    <property type="match status" value="1"/>
</dbReference>
<dbReference type="GO" id="GO:0035331">
    <property type="term" value="P:negative regulation of hippo signaling"/>
    <property type="evidence" value="ECO:0007669"/>
    <property type="project" value="TreeGrafter"/>
</dbReference>
<feature type="compositionally biased region" description="Polar residues" evidence="2">
    <location>
        <begin position="700"/>
        <end position="709"/>
    </location>
</feature>
<dbReference type="InterPro" id="IPR053004">
    <property type="entry name" value="MAGUK_Signaling_Regulators"/>
</dbReference>
<evidence type="ECO:0000256" key="2">
    <source>
        <dbReference type="SAM" id="MobiDB-lite"/>
    </source>
</evidence>
<evidence type="ECO:0000259" key="3">
    <source>
        <dbReference type="PROSITE" id="PS50106"/>
    </source>
</evidence>
<dbReference type="Gene3D" id="2.30.42.10">
    <property type="match status" value="2"/>
</dbReference>
<reference evidence="4" key="1">
    <citation type="submission" date="2023-01" db="EMBL/GenBank/DDBJ databases">
        <title>Genome assembly of the deep-sea coral Lophelia pertusa.</title>
        <authorList>
            <person name="Herrera S."/>
            <person name="Cordes E."/>
        </authorList>
    </citation>
    <scope>NUCLEOTIDE SEQUENCE</scope>
    <source>
        <strain evidence="4">USNM1676648</strain>
        <tissue evidence="4">Polyp</tissue>
    </source>
</reference>
<dbReference type="AlphaFoldDB" id="A0A9W9YPI5"/>
<organism evidence="4 5">
    <name type="scientific">Desmophyllum pertusum</name>
    <dbReference type="NCBI Taxonomy" id="174260"/>
    <lineage>
        <taxon>Eukaryota</taxon>
        <taxon>Metazoa</taxon>
        <taxon>Cnidaria</taxon>
        <taxon>Anthozoa</taxon>
        <taxon>Hexacorallia</taxon>
        <taxon>Scleractinia</taxon>
        <taxon>Caryophylliina</taxon>
        <taxon>Caryophylliidae</taxon>
        <taxon>Desmophyllum</taxon>
    </lineage>
</organism>
<feature type="coiled-coil region" evidence="1">
    <location>
        <begin position="330"/>
        <end position="357"/>
    </location>
</feature>
<feature type="domain" description="PDZ" evidence="3">
    <location>
        <begin position="556"/>
        <end position="627"/>
    </location>
</feature>
<dbReference type="PANTHER" id="PTHR46360">
    <property type="entry name" value="DISKS LARGE HOMOLOG 5"/>
    <property type="match status" value="1"/>
</dbReference>
<feature type="compositionally biased region" description="Polar residues" evidence="2">
    <location>
        <begin position="435"/>
        <end position="446"/>
    </location>
</feature>
<sequence length="709" mass="81782">MLRYEHSEISAKYDSVCQQCENVRKYKMLLQSSQRKFEEMNLEREKLKQEYEEIVLLREREKIELIEMRDNQKYEEFVNSHSGNTYESYKQEYDGLQDSHRELRSKTWSRTFSALKIQFDGLLNEQDSLIIERNGLRQQAEAAIKKYDKAIKDREAAMKTSYQVQQERERERDQVMSLQVKSAKDITKLTEERNAALNEYQLVMSERDTVHREIEKLHDELTDLRKNNESLQKDYTKLQNHIDDTQGELSLLVEEREQATKEVFSLKESLSQTLLEKENAIKELDKVRDDYDMFKQERNVARRERSEAIIHRDKILKECFEIRQKHQLVIKGEHKEMDALRKQFEVLSKELTNALHDVEVVKVRRDWAMTERDKVIQDRDSLKVRFDKMQHERDRAVSDLAELLHESDHIRRKHGEAVTELLELRSHIETQLNQGSLSQELVSSGDSAIDTDSNEWETESVVLERMNLDDDLGIAFAGGRDTPAIPNDCSIVITNVAKGSIADGKLRVNDCVLKVNNIDLTNVEYRTAVQAISRGEVVNMTVKRKRSTGSRPLLHPVNLMLTNNKELGIRVDSTHHISSIVPGSVAAEEETIAVGDKIITINGTSVENLSQTEVERLLSTSLVSLTLQKLSATSSRTQALQLLLDEVNETINRENDICREVEHTKERITNSGSLNELQLSQQESSSAYHSGKSSPLPDDQISSTPESIF</sequence>
<evidence type="ECO:0000256" key="1">
    <source>
        <dbReference type="SAM" id="Coils"/>
    </source>
</evidence>
<feature type="region of interest" description="Disordered" evidence="2">
    <location>
        <begin position="669"/>
        <end position="709"/>
    </location>
</feature>
<dbReference type="EMBL" id="MU827308">
    <property type="protein sequence ID" value="KAJ7361800.1"/>
    <property type="molecule type" value="Genomic_DNA"/>
</dbReference>
<dbReference type="OrthoDB" id="10067129at2759"/>
<comment type="caution">
    <text evidence="4">The sequence shown here is derived from an EMBL/GenBank/DDBJ whole genome shotgun (WGS) entry which is preliminary data.</text>
</comment>
<feature type="domain" description="PDZ" evidence="3">
    <location>
        <begin position="460"/>
        <end position="532"/>
    </location>
</feature>
<feature type="compositionally biased region" description="Low complexity" evidence="2">
    <location>
        <begin position="670"/>
        <end position="686"/>
    </location>
</feature>
<dbReference type="PROSITE" id="PS50106">
    <property type="entry name" value="PDZ"/>
    <property type="match status" value="2"/>
</dbReference>
<proteinExistence type="predicted"/>